<accession>A0AAD7TPU5</accession>
<evidence type="ECO:0000256" key="2">
    <source>
        <dbReference type="SAM" id="Phobius"/>
    </source>
</evidence>
<organism evidence="3 4">
    <name type="scientific">Trametes cubensis</name>
    <dbReference type="NCBI Taxonomy" id="1111947"/>
    <lineage>
        <taxon>Eukaryota</taxon>
        <taxon>Fungi</taxon>
        <taxon>Dikarya</taxon>
        <taxon>Basidiomycota</taxon>
        <taxon>Agaricomycotina</taxon>
        <taxon>Agaricomycetes</taxon>
        <taxon>Polyporales</taxon>
        <taxon>Polyporaceae</taxon>
        <taxon>Trametes</taxon>
    </lineage>
</organism>
<proteinExistence type="predicted"/>
<keyword evidence="2" id="KW-1133">Transmembrane helix</keyword>
<evidence type="ECO:0000313" key="4">
    <source>
        <dbReference type="Proteomes" id="UP001215151"/>
    </source>
</evidence>
<keyword evidence="4" id="KW-1185">Reference proteome</keyword>
<dbReference type="AlphaFoldDB" id="A0AAD7TPU5"/>
<dbReference type="EMBL" id="JAPEVG010000285">
    <property type="protein sequence ID" value="KAJ8469540.1"/>
    <property type="molecule type" value="Genomic_DNA"/>
</dbReference>
<protein>
    <submittedName>
        <fullName evidence="3">Uncharacterized protein</fullName>
    </submittedName>
</protein>
<sequence length="169" mass="18007">MPSRSSTNIAALGSSPALSGPSPSLPLLPTECSSNQRLIRPRVDINLPRPSFSRLRQLLLAILLPSISLAAASTAVTPLLRPVGPLYPRASTSNSTTVALASRPSSTARLERSRVGIYPPSISYESAANRLQDQLIPAGPISFDSPVNFLRIAPRRYTRNPLASLSALI</sequence>
<evidence type="ECO:0000313" key="3">
    <source>
        <dbReference type="EMBL" id="KAJ8469540.1"/>
    </source>
</evidence>
<feature type="region of interest" description="Disordered" evidence="1">
    <location>
        <begin position="1"/>
        <end position="26"/>
    </location>
</feature>
<reference evidence="3" key="1">
    <citation type="submission" date="2022-11" db="EMBL/GenBank/DDBJ databases">
        <title>Genome Sequence of Cubamyces cubensis.</title>
        <authorList>
            <person name="Buettner E."/>
        </authorList>
    </citation>
    <scope>NUCLEOTIDE SEQUENCE</scope>
    <source>
        <strain evidence="3">MPL-01</strain>
    </source>
</reference>
<comment type="caution">
    <text evidence="3">The sequence shown here is derived from an EMBL/GenBank/DDBJ whole genome shotgun (WGS) entry which is preliminary data.</text>
</comment>
<feature type="compositionally biased region" description="Low complexity" evidence="1">
    <location>
        <begin position="10"/>
        <end position="26"/>
    </location>
</feature>
<keyword evidence="2" id="KW-0812">Transmembrane</keyword>
<gene>
    <name evidence="3" type="ORF">ONZ51_g8915</name>
</gene>
<evidence type="ECO:0000256" key="1">
    <source>
        <dbReference type="SAM" id="MobiDB-lite"/>
    </source>
</evidence>
<name>A0AAD7TPU5_9APHY</name>
<feature type="transmembrane region" description="Helical" evidence="2">
    <location>
        <begin position="58"/>
        <end position="80"/>
    </location>
</feature>
<keyword evidence="2" id="KW-0472">Membrane</keyword>
<dbReference type="Proteomes" id="UP001215151">
    <property type="component" value="Unassembled WGS sequence"/>
</dbReference>